<evidence type="ECO:0000313" key="2">
    <source>
        <dbReference type="Proteomes" id="UP001516464"/>
    </source>
</evidence>
<proteinExistence type="predicted"/>
<sequence length="195" mass="23124">IEILYHRFQTIHIEAYNYTEPSITYDFVMWLKTKCFKGVYKQLNVIVFSDMLQCSYTMPFFFKVQLYDRVYTVDLSYIAAIFTHLSFHILECYFTKFSSFNVIRLFEDETINTSVYKQLATYNEINNSNNINPQCAECNRNIKGEYFACKLASINCNMVTLRFTCYNSSEFVCAQCAINNYNYNILDNVKYLKEC</sequence>
<name>A0ABQ7HVL6_9MICR</name>
<feature type="non-terminal residue" evidence="1">
    <location>
        <position position="1"/>
    </location>
</feature>
<evidence type="ECO:0000313" key="1">
    <source>
        <dbReference type="EMBL" id="KAF7678777.1"/>
    </source>
</evidence>
<accession>A0ABQ7HVL6</accession>
<keyword evidence="2" id="KW-1185">Reference proteome</keyword>
<gene>
    <name evidence="1" type="ORF">TCON_2580</name>
</gene>
<reference evidence="1 2" key="1">
    <citation type="submission" date="2019-01" db="EMBL/GenBank/DDBJ databases">
        <title>Genomes sequencing and comparative genomics of infectious freshwater microsporidia, Cucumispora dikerogammari and Thelohania contejeani.</title>
        <authorList>
            <person name="Cormier A."/>
            <person name="Giraud I."/>
            <person name="Wattier R."/>
            <person name="Teixeira M."/>
            <person name="Grandjean F."/>
            <person name="Rigaud T."/>
            <person name="Cordaux R."/>
        </authorList>
    </citation>
    <scope>NUCLEOTIDE SEQUENCE [LARGE SCALE GENOMIC DNA]</scope>
    <source>
        <strain evidence="1">T1</strain>
        <tissue evidence="1">Spores</tissue>
    </source>
</reference>
<protein>
    <submittedName>
        <fullName evidence="1">Uncharacterized protein</fullName>
    </submittedName>
</protein>
<dbReference type="EMBL" id="SBIQ01000379">
    <property type="protein sequence ID" value="KAF7678777.1"/>
    <property type="molecule type" value="Genomic_DNA"/>
</dbReference>
<dbReference type="Proteomes" id="UP001516464">
    <property type="component" value="Unassembled WGS sequence"/>
</dbReference>
<organism evidence="1 2">
    <name type="scientific">Astathelohania contejeani</name>
    <dbReference type="NCBI Taxonomy" id="164912"/>
    <lineage>
        <taxon>Eukaryota</taxon>
        <taxon>Fungi</taxon>
        <taxon>Fungi incertae sedis</taxon>
        <taxon>Microsporidia</taxon>
        <taxon>Astathelohaniidae</taxon>
        <taxon>Astathelohania</taxon>
    </lineage>
</organism>
<comment type="caution">
    <text evidence="1">The sequence shown here is derived from an EMBL/GenBank/DDBJ whole genome shotgun (WGS) entry which is preliminary data.</text>
</comment>